<organism evidence="2 3">
    <name type="scientific">Strongyloides venezuelensis</name>
    <name type="common">Threadworm</name>
    <dbReference type="NCBI Taxonomy" id="75913"/>
    <lineage>
        <taxon>Eukaryota</taxon>
        <taxon>Metazoa</taxon>
        <taxon>Ecdysozoa</taxon>
        <taxon>Nematoda</taxon>
        <taxon>Chromadorea</taxon>
        <taxon>Rhabditida</taxon>
        <taxon>Tylenchina</taxon>
        <taxon>Panagrolaimomorpha</taxon>
        <taxon>Strongyloidoidea</taxon>
        <taxon>Strongyloididae</taxon>
        <taxon>Strongyloides</taxon>
    </lineage>
</organism>
<name>A0A0K0G363_STRVS</name>
<sequence>MSIYSQSLALRRKEEITTVEISLVLPNDDDEKCRIRDVIYLEGLEDIISLENSEEFFAACQKSENETVLNGNQLPVNLTALNNYTNPNTRNCSSHSPELCVNNNDTTTTPTLLNEGSGESDDQDENLAGTVSGIHGNQNISNISSTQVPTSTISSISNNHSTGTEETNESEPTEDSGIIII</sequence>
<reference evidence="2" key="1">
    <citation type="submission" date="2014-07" db="EMBL/GenBank/DDBJ databases">
        <authorList>
            <person name="Martin A.A"/>
            <person name="De Silva N."/>
        </authorList>
    </citation>
    <scope>NUCLEOTIDE SEQUENCE</scope>
</reference>
<accession>A0A0K0G363</accession>
<dbReference type="AlphaFoldDB" id="A0A0K0G363"/>
<feature type="compositionally biased region" description="Low complexity" evidence="1">
    <location>
        <begin position="150"/>
        <end position="164"/>
    </location>
</feature>
<dbReference type="Proteomes" id="UP000035680">
    <property type="component" value="Unassembled WGS sequence"/>
</dbReference>
<reference evidence="3" key="2">
    <citation type="submission" date="2015-08" db="UniProtKB">
        <authorList>
            <consortium name="WormBaseParasite"/>
        </authorList>
    </citation>
    <scope>IDENTIFICATION</scope>
</reference>
<protein>
    <submittedName>
        <fullName evidence="3">Uncharacterized protein</fullName>
    </submittedName>
</protein>
<feature type="region of interest" description="Disordered" evidence="1">
    <location>
        <begin position="106"/>
        <end position="125"/>
    </location>
</feature>
<evidence type="ECO:0000313" key="2">
    <source>
        <dbReference type="Proteomes" id="UP000035680"/>
    </source>
</evidence>
<feature type="region of interest" description="Disordered" evidence="1">
    <location>
        <begin position="133"/>
        <end position="181"/>
    </location>
</feature>
<evidence type="ECO:0000313" key="3">
    <source>
        <dbReference type="WBParaSite" id="SVE_1916400.1"/>
    </source>
</evidence>
<evidence type="ECO:0000256" key="1">
    <source>
        <dbReference type="SAM" id="MobiDB-lite"/>
    </source>
</evidence>
<dbReference type="WBParaSite" id="SVE_1916400.1">
    <property type="protein sequence ID" value="SVE_1916400.1"/>
    <property type="gene ID" value="SVE_1916400"/>
</dbReference>
<proteinExistence type="predicted"/>
<keyword evidence="2" id="KW-1185">Reference proteome</keyword>
<feature type="compositionally biased region" description="Polar residues" evidence="1">
    <location>
        <begin position="135"/>
        <end position="149"/>
    </location>
</feature>